<dbReference type="Gene3D" id="1.10.3210.10">
    <property type="entry name" value="Hypothetical protein af1432"/>
    <property type="match status" value="1"/>
</dbReference>
<dbReference type="RefSeq" id="WP_021330934.1">
    <property type="nucleotide sequence ID" value="NZ_AUZJ01000049.1"/>
</dbReference>
<dbReference type="InterPro" id="IPR003607">
    <property type="entry name" value="HD/PDEase_dom"/>
</dbReference>
<dbReference type="PATRIC" id="fig|1125725.3.peg.1946"/>
<dbReference type="Proteomes" id="UP000016412">
    <property type="component" value="Unassembled WGS sequence"/>
</dbReference>
<name>U1F7U5_TRESO</name>
<dbReference type="EMBL" id="AVQI01000079">
    <property type="protein sequence ID" value="ERJ98957.1"/>
    <property type="molecule type" value="Genomic_DNA"/>
</dbReference>
<evidence type="ECO:0000313" key="3">
    <source>
        <dbReference type="EMBL" id="ERJ98957.1"/>
    </source>
</evidence>
<evidence type="ECO:0000313" key="2">
    <source>
        <dbReference type="EMBL" id="ERF60077.1"/>
    </source>
</evidence>
<proteinExistence type="predicted"/>
<accession>U1F7U5</accession>
<dbReference type="Pfam" id="PF01966">
    <property type="entry name" value="HD"/>
    <property type="match status" value="1"/>
</dbReference>
<dbReference type="AlphaFoldDB" id="U1F7U5"/>
<gene>
    <name evidence="3" type="ORF">HMPREF0860_1850</name>
    <name evidence="2" type="ORF">HMPREF1325_0420</name>
</gene>
<organism evidence="2 4">
    <name type="scientific">Treponema socranskii subsp. socranskii VPI DR56BR1116 = ATCC 35536</name>
    <dbReference type="NCBI Taxonomy" id="1125725"/>
    <lineage>
        <taxon>Bacteria</taxon>
        <taxon>Pseudomonadati</taxon>
        <taxon>Spirochaetota</taxon>
        <taxon>Spirochaetia</taxon>
        <taxon>Spirochaetales</taxon>
        <taxon>Treponemataceae</taxon>
        <taxon>Treponema</taxon>
    </lineage>
</organism>
<dbReference type="eggNOG" id="COG1418">
    <property type="taxonomic scope" value="Bacteria"/>
</dbReference>
<dbReference type="InterPro" id="IPR006674">
    <property type="entry name" value="HD_domain"/>
</dbReference>
<sequence length="169" mass="19171">MPENSELLRAMIAYDRGDPKRIHHFLKVYEFAKLICAGEKVGDELRHVTETAAIVHDIGIHLAEQKYGNGHGHYQEIEGPPEARKMLEALGYDKAVTDRVCWLVGHHHTYTNIDGTDYQILVEADFLVNIYEHHENDSDDAAMKAEALAVRKTIFRTQTGKALLDELYG</sequence>
<dbReference type="Proteomes" id="UP000016646">
    <property type="component" value="Unassembled WGS sequence"/>
</dbReference>
<protein>
    <submittedName>
        <fullName evidence="2">HD domain protein</fullName>
    </submittedName>
</protein>
<feature type="domain" description="HD" evidence="1">
    <location>
        <begin position="21"/>
        <end position="114"/>
    </location>
</feature>
<dbReference type="EMBL" id="AUZJ01000049">
    <property type="protein sequence ID" value="ERF60077.1"/>
    <property type="molecule type" value="Genomic_DNA"/>
</dbReference>
<comment type="caution">
    <text evidence="2">The sequence shown here is derived from an EMBL/GenBank/DDBJ whole genome shotgun (WGS) entry which is preliminary data.</text>
</comment>
<dbReference type="SUPFAM" id="SSF109604">
    <property type="entry name" value="HD-domain/PDEase-like"/>
    <property type="match status" value="1"/>
</dbReference>
<dbReference type="CDD" id="cd00077">
    <property type="entry name" value="HDc"/>
    <property type="match status" value="1"/>
</dbReference>
<keyword evidence="5" id="KW-1185">Reference proteome</keyword>
<evidence type="ECO:0000259" key="1">
    <source>
        <dbReference type="Pfam" id="PF01966"/>
    </source>
</evidence>
<dbReference type="STRING" id="1125725.HMPREF1325_0420"/>
<evidence type="ECO:0000313" key="4">
    <source>
        <dbReference type="Proteomes" id="UP000016412"/>
    </source>
</evidence>
<reference evidence="4 5" key="1">
    <citation type="submission" date="2013-08" db="EMBL/GenBank/DDBJ databases">
        <authorList>
            <person name="Durkin A.S."/>
            <person name="Haft D.R."/>
            <person name="McCorrison J."/>
            <person name="Torralba M."/>
            <person name="Gillis M."/>
            <person name="Haft D.H."/>
            <person name="Methe B."/>
            <person name="Sutton G."/>
            <person name="Nelson K.E."/>
        </authorList>
    </citation>
    <scope>NUCLEOTIDE SEQUENCE [LARGE SCALE GENOMIC DNA]</scope>
    <source>
        <strain evidence="3 5">ATCC 35536</strain>
        <strain evidence="2 4">VPI DR56BR1116</strain>
    </source>
</reference>
<evidence type="ECO:0000313" key="5">
    <source>
        <dbReference type="Proteomes" id="UP000016646"/>
    </source>
</evidence>